<organism evidence="1 2">
    <name type="scientific">Heracleum sosnowskyi</name>
    <dbReference type="NCBI Taxonomy" id="360622"/>
    <lineage>
        <taxon>Eukaryota</taxon>
        <taxon>Viridiplantae</taxon>
        <taxon>Streptophyta</taxon>
        <taxon>Embryophyta</taxon>
        <taxon>Tracheophyta</taxon>
        <taxon>Spermatophyta</taxon>
        <taxon>Magnoliopsida</taxon>
        <taxon>eudicotyledons</taxon>
        <taxon>Gunneridae</taxon>
        <taxon>Pentapetalae</taxon>
        <taxon>asterids</taxon>
        <taxon>campanulids</taxon>
        <taxon>Apiales</taxon>
        <taxon>Apiaceae</taxon>
        <taxon>Apioideae</taxon>
        <taxon>apioid superclade</taxon>
        <taxon>Tordylieae</taxon>
        <taxon>Tordyliinae</taxon>
        <taxon>Heracleum</taxon>
    </lineage>
</organism>
<dbReference type="SUPFAM" id="SSF48264">
    <property type="entry name" value="Cytochrome P450"/>
    <property type="match status" value="1"/>
</dbReference>
<dbReference type="Pfam" id="PF00067">
    <property type="entry name" value="p450"/>
    <property type="match status" value="1"/>
</dbReference>
<dbReference type="EMBL" id="JAUIZM010000005">
    <property type="protein sequence ID" value="KAK1386340.1"/>
    <property type="molecule type" value="Genomic_DNA"/>
</dbReference>
<dbReference type="Gene3D" id="2.60.40.2410">
    <property type="entry name" value="Uncharacterised protein PF12988, DUF3872"/>
    <property type="match status" value="1"/>
</dbReference>
<dbReference type="GO" id="GO:0004497">
    <property type="term" value="F:monooxygenase activity"/>
    <property type="evidence" value="ECO:0007669"/>
    <property type="project" value="InterPro"/>
</dbReference>
<dbReference type="AlphaFoldDB" id="A0AAD8MR26"/>
<accession>A0AAD8MR26</accession>
<dbReference type="GO" id="GO:0020037">
    <property type="term" value="F:heme binding"/>
    <property type="evidence" value="ECO:0007669"/>
    <property type="project" value="InterPro"/>
</dbReference>
<protein>
    <submittedName>
        <fullName evidence="1">Uncharacterized protein</fullName>
    </submittedName>
</protein>
<gene>
    <name evidence="1" type="ORF">POM88_024075</name>
</gene>
<dbReference type="Proteomes" id="UP001237642">
    <property type="component" value="Unassembled WGS sequence"/>
</dbReference>
<comment type="caution">
    <text evidence="1">The sequence shown here is derived from an EMBL/GenBank/DDBJ whole genome shotgun (WGS) entry which is preliminary data.</text>
</comment>
<proteinExistence type="predicted"/>
<dbReference type="GO" id="GO:0016705">
    <property type="term" value="F:oxidoreductase activity, acting on paired donors, with incorporation or reduction of molecular oxygen"/>
    <property type="evidence" value="ECO:0007669"/>
    <property type="project" value="InterPro"/>
</dbReference>
<dbReference type="GO" id="GO:0005506">
    <property type="term" value="F:iron ion binding"/>
    <property type="evidence" value="ECO:0007669"/>
    <property type="project" value="InterPro"/>
</dbReference>
<dbReference type="InterPro" id="IPR038707">
    <property type="entry name" value="TraQ_sf"/>
</dbReference>
<evidence type="ECO:0000313" key="2">
    <source>
        <dbReference type="Proteomes" id="UP001237642"/>
    </source>
</evidence>
<dbReference type="InterPro" id="IPR001128">
    <property type="entry name" value="Cyt_P450"/>
</dbReference>
<sequence>MKEGQQSIIKDFLDVVLDFEGSGKDEPAKLSHLQISIFLVEMFMAGTETTSSTTECKIYSSFEQQIVIYVDVEEFPDWIIQSSVQGSVVEDETVEISSSVNLQPNLSQNYYEPDYSVMTSASNIFGPGIVIVPRSIFTVTDADHTIKFTSKASKHWIHLLYKNEDDNTTVNVEDERNTLSASDLEVEDGGTLQNA</sequence>
<dbReference type="InterPro" id="IPR036396">
    <property type="entry name" value="Cyt_P450_sf"/>
</dbReference>
<reference evidence="1" key="1">
    <citation type="submission" date="2023-02" db="EMBL/GenBank/DDBJ databases">
        <title>Genome of toxic invasive species Heracleum sosnowskyi carries increased number of genes despite the absence of recent whole-genome duplications.</title>
        <authorList>
            <person name="Schelkunov M."/>
            <person name="Shtratnikova V."/>
            <person name="Makarenko M."/>
            <person name="Klepikova A."/>
            <person name="Omelchenko D."/>
            <person name="Novikova G."/>
            <person name="Obukhova E."/>
            <person name="Bogdanov V."/>
            <person name="Penin A."/>
            <person name="Logacheva M."/>
        </authorList>
    </citation>
    <scope>NUCLEOTIDE SEQUENCE</scope>
    <source>
        <strain evidence="1">Hsosn_3</strain>
        <tissue evidence="1">Leaf</tissue>
    </source>
</reference>
<reference evidence="1" key="2">
    <citation type="submission" date="2023-05" db="EMBL/GenBank/DDBJ databases">
        <authorList>
            <person name="Schelkunov M.I."/>
        </authorList>
    </citation>
    <scope>NUCLEOTIDE SEQUENCE</scope>
    <source>
        <strain evidence="1">Hsosn_3</strain>
        <tissue evidence="1">Leaf</tissue>
    </source>
</reference>
<keyword evidence="2" id="KW-1185">Reference proteome</keyword>
<evidence type="ECO:0000313" key="1">
    <source>
        <dbReference type="EMBL" id="KAK1386340.1"/>
    </source>
</evidence>
<name>A0AAD8MR26_9APIA</name>